<feature type="chain" id="PRO_5040132294" description="DUF7136 domain-containing protein" evidence="2">
    <location>
        <begin position="24"/>
        <end position="331"/>
    </location>
</feature>
<dbReference type="Pfam" id="PF23584">
    <property type="entry name" value="DUF7136"/>
    <property type="match status" value="1"/>
</dbReference>
<dbReference type="InterPro" id="IPR055560">
    <property type="entry name" value="DUF7136"/>
</dbReference>
<accession>A0A9P8S7S2</accession>
<reference evidence="4 5" key="1">
    <citation type="submission" date="2020-07" db="EMBL/GenBank/DDBJ databases">
        <title>Metarhizium humberi genome.</title>
        <authorList>
            <person name="Lysoe E."/>
        </authorList>
    </citation>
    <scope>NUCLEOTIDE SEQUENCE [LARGE SCALE GENOMIC DNA]</scope>
    <source>
        <strain evidence="4 5">ESALQ1638</strain>
    </source>
</reference>
<dbReference type="Proteomes" id="UP000764110">
    <property type="component" value="Unassembled WGS sequence"/>
</dbReference>
<organism evidence="4 5">
    <name type="scientific">Metarhizium humberi</name>
    <dbReference type="NCBI Taxonomy" id="2596975"/>
    <lineage>
        <taxon>Eukaryota</taxon>
        <taxon>Fungi</taxon>
        <taxon>Dikarya</taxon>
        <taxon>Ascomycota</taxon>
        <taxon>Pezizomycotina</taxon>
        <taxon>Sordariomycetes</taxon>
        <taxon>Hypocreomycetidae</taxon>
        <taxon>Hypocreales</taxon>
        <taxon>Clavicipitaceae</taxon>
        <taxon>Metarhizium</taxon>
    </lineage>
</organism>
<keyword evidence="1" id="KW-0812">Transmembrane</keyword>
<feature type="transmembrane region" description="Helical" evidence="1">
    <location>
        <begin position="275"/>
        <end position="294"/>
    </location>
</feature>
<evidence type="ECO:0000256" key="1">
    <source>
        <dbReference type="SAM" id="Phobius"/>
    </source>
</evidence>
<evidence type="ECO:0000313" key="4">
    <source>
        <dbReference type="EMBL" id="KAH0596614.1"/>
    </source>
</evidence>
<feature type="domain" description="DUF7136" evidence="3">
    <location>
        <begin position="24"/>
        <end position="248"/>
    </location>
</feature>
<keyword evidence="1" id="KW-0472">Membrane</keyword>
<proteinExistence type="predicted"/>
<comment type="caution">
    <text evidence="4">The sequence shown here is derived from an EMBL/GenBank/DDBJ whole genome shotgun (WGS) entry which is preliminary data.</text>
</comment>
<dbReference type="AlphaFoldDB" id="A0A9P8S7S2"/>
<gene>
    <name evidence="4" type="ORF">MHUMG1_05732</name>
</gene>
<evidence type="ECO:0000259" key="3">
    <source>
        <dbReference type="Pfam" id="PF23584"/>
    </source>
</evidence>
<sequence length="331" mass="36928">MMELPCFFLSLLAAPWILTVAAAQSTTTEIDLVFPRANETYQRVYPFPIVFAIQNPAPVWPHNFQLFWQTGSVGEEPSRFDCDRLPLRGADLWTSGNYSGPQTMTKIYSAGVYINTTVEQWYLALHMTMLRNCTSDNNRVTLAPKRPVAEGNIFFNVSRGGKPPDVFQGNESTACPLPLWTVNIVDRVDSHAARNQSQYGDSTNTMCPVFDPDDAHPRPEPCQVKATEELARNVTREMLSTAKCANLHSWPNASLAGPCNDTKWESSLAAQKESFMLGTTISTAIIMAIAFFFYQCRGARGADFVGSRGLLAAHKLLYVFFSLQFFTHEAE</sequence>
<protein>
    <recommendedName>
        <fullName evidence="3">DUF7136 domain-containing protein</fullName>
    </recommendedName>
</protein>
<keyword evidence="5" id="KW-1185">Reference proteome</keyword>
<evidence type="ECO:0000256" key="2">
    <source>
        <dbReference type="SAM" id="SignalP"/>
    </source>
</evidence>
<keyword evidence="1" id="KW-1133">Transmembrane helix</keyword>
<evidence type="ECO:0000313" key="5">
    <source>
        <dbReference type="Proteomes" id="UP000764110"/>
    </source>
</evidence>
<dbReference type="EMBL" id="JACEFI010000009">
    <property type="protein sequence ID" value="KAH0596614.1"/>
    <property type="molecule type" value="Genomic_DNA"/>
</dbReference>
<name>A0A9P8S7S2_9HYPO</name>
<keyword evidence="2" id="KW-0732">Signal</keyword>
<feature type="signal peptide" evidence="2">
    <location>
        <begin position="1"/>
        <end position="23"/>
    </location>
</feature>